<dbReference type="AlphaFoldDB" id="A0AAU0PVY9"/>
<keyword evidence="2" id="KW-1185">Reference proteome</keyword>
<dbReference type="RefSeq" id="WP_221913846.1">
    <property type="nucleotide sequence ID" value="NZ_CP137757.1"/>
</dbReference>
<sequence length="79" mass="8756">MSALSLHDMLRSTLSTTHPLTVRAITSCCPGHSEPEVIEALRDLELAGQAEETRRGWKYSAISKKVKSTTKISEITTER</sequence>
<evidence type="ECO:0000313" key="1">
    <source>
        <dbReference type="EMBL" id="WPF24378.1"/>
    </source>
</evidence>
<evidence type="ECO:0000313" key="2">
    <source>
        <dbReference type="Proteomes" id="UP001174314"/>
    </source>
</evidence>
<organism evidence="1 2">
    <name type="scientific">Corynebacterium pseudokroppenstedtii</name>
    <dbReference type="NCBI Taxonomy" id="2804917"/>
    <lineage>
        <taxon>Bacteria</taxon>
        <taxon>Bacillati</taxon>
        <taxon>Actinomycetota</taxon>
        <taxon>Actinomycetes</taxon>
        <taxon>Mycobacteriales</taxon>
        <taxon>Corynebacteriaceae</taxon>
        <taxon>Corynebacterium</taxon>
    </lineage>
</organism>
<accession>A0AAU0PVY9</accession>
<protein>
    <submittedName>
        <fullName evidence="1">Uncharacterized protein</fullName>
    </submittedName>
</protein>
<dbReference type="EMBL" id="CP137757">
    <property type="protein sequence ID" value="WPF24378.1"/>
    <property type="molecule type" value="Genomic_DNA"/>
</dbReference>
<dbReference type="KEGG" id="cpsk:Q0N40_07455"/>
<reference evidence="1 2" key="1">
    <citation type="submission" date="2023-10" db="EMBL/GenBank/DDBJ databases">
        <title>complete genome sequence of Corynebacterium pseudokroppenstedtii P15-C1.</title>
        <authorList>
            <person name="Bruggemann H."/>
            <person name="Poehlein A."/>
        </authorList>
    </citation>
    <scope>NUCLEOTIDE SEQUENCE [LARGE SCALE GENOMIC DNA]</scope>
    <source>
        <strain evidence="1 2">P15_C1</strain>
    </source>
</reference>
<dbReference type="Proteomes" id="UP001174314">
    <property type="component" value="Chromosome"/>
</dbReference>
<name>A0AAU0PVY9_9CORY</name>
<gene>
    <name evidence="1" type="ORF">Q0N40_07455</name>
</gene>
<proteinExistence type="predicted"/>